<evidence type="ECO:0000259" key="1">
    <source>
        <dbReference type="Pfam" id="PF23951"/>
    </source>
</evidence>
<accession>A0A0F8XN58</accession>
<dbReference type="Pfam" id="PF23951">
    <property type="entry name" value="DUF7282"/>
    <property type="match status" value="1"/>
</dbReference>
<feature type="domain" description="DUF7282" evidence="1">
    <location>
        <begin position="1"/>
        <end position="38"/>
    </location>
</feature>
<evidence type="ECO:0000313" key="2">
    <source>
        <dbReference type="EMBL" id="KKK70383.1"/>
    </source>
</evidence>
<dbReference type="EMBL" id="LAZR01058215">
    <property type="protein sequence ID" value="KKK70383.1"/>
    <property type="molecule type" value="Genomic_DNA"/>
</dbReference>
<protein>
    <recommendedName>
        <fullName evidence="1">DUF7282 domain-containing protein</fullName>
    </recommendedName>
</protein>
<dbReference type="InterPro" id="IPR055706">
    <property type="entry name" value="Slg1/2_DUF7282"/>
</dbReference>
<name>A0A0F8XN58_9ZZZZ</name>
<gene>
    <name evidence="2" type="ORF">LCGC14_2924510</name>
</gene>
<feature type="non-terminal residue" evidence="2">
    <location>
        <position position="1"/>
    </location>
</feature>
<comment type="caution">
    <text evidence="2">The sequence shown here is derived from an EMBL/GenBank/DDBJ whole genome shotgun (WGS) entry which is preliminary data.</text>
</comment>
<dbReference type="AlphaFoldDB" id="A0A0F8XN58"/>
<sequence length="44" mass="4874">YMAMLHYETNGNGTYDFGADNTTDDGPATKADGSPYMIEFMTQM</sequence>
<proteinExistence type="predicted"/>
<reference evidence="2" key="1">
    <citation type="journal article" date="2015" name="Nature">
        <title>Complex archaea that bridge the gap between prokaryotes and eukaryotes.</title>
        <authorList>
            <person name="Spang A."/>
            <person name="Saw J.H."/>
            <person name="Jorgensen S.L."/>
            <person name="Zaremba-Niedzwiedzka K."/>
            <person name="Martijn J."/>
            <person name="Lind A.E."/>
            <person name="van Eijk R."/>
            <person name="Schleper C."/>
            <person name="Guy L."/>
            <person name="Ettema T.J."/>
        </authorList>
    </citation>
    <scope>NUCLEOTIDE SEQUENCE</scope>
</reference>
<organism evidence="2">
    <name type="scientific">marine sediment metagenome</name>
    <dbReference type="NCBI Taxonomy" id="412755"/>
    <lineage>
        <taxon>unclassified sequences</taxon>
        <taxon>metagenomes</taxon>
        <taxon>ecological metagenomes</taxon>
    </lineage>
</organism>